<accession>A0ABS5SCJ4</accession>
<evidence type="ECO:0000313" key="5">
    <source>
        <dbReference type="EMBL" id="MBT0653092.1"/>
    </source>
</evidence>
<comment type="catalytic activity">
    <reaction evidence="4">
        <text>O-phospho-L-tyrosyl-[protein] + H2O = L-tyrosyl-[protein] + phosphate</text>
        <dbReference type="Rhea" id="RHEA:10684"/>
        <dbReference type="Rhea" id="RHEA-COMP:10136"/>
        <dbReference type="Rhea" id="RHEA-COMP:20101"/>
        <dbReference type="ChEBI" id="CHEBI:15377"/>
        <dbReference type="ChEBI" id="CHEBI:43474"/>
        <dbReference type="ChEBI" id="CHEBI:46858"/>
        <dbReference type="ChEBI" id="CHEBI:61978"/>
        <dbReference type="EC" id="3.1.3.48"/>
    </reaction>
</comment>
<evidence type="ECO:0000256" key="3">
    <source>
        <dbReference type="ARBA" id="ARBA00022801"/>
    </source>
</evidence>
<dbReference type="EC" id="3.1.3.48" evidence="2"/>
<dbReference type="PANTHER" id="PTHR39181:SF1">
    <property type="entry name" value="TYROSINE-PROTEIN PHOSPHATASE YWQE"/>
    <property type="match status" value="1"/>
</dbReference>
<dbReference type="Proteomes" id="UP000756860">
    <property type="component" value="Unassembled WGS sequence"/>
</dbReference>
<dbReference type="InterPro" id="IPR016195">
    <property type="entry name" value="Pol/histidinol_Pase-like"/>
</dbReference>
<gene>
    <name evidence="5" type="ORF">KI810_08500</name>
</gene>
<sequence>MAESIEMARLLAGAGYGTVYCTPHLIKGVYGAGNDAVRSGVGELQERLKREGIPLTVLPGREYYLDEFLADCLDDPLPLGDTGLLLVELPRQVPEELVKSTLFRIRQKGFTPLIAHPERCKLLDPPPSETNQKGFLNSLINSKFKIQNSSGPQLGSKLASNSLLAYLQEIGCAFQGNLGSFAGYYGHRARASAERMREMGLYSCFGSDGHNVEGLKEILVQGTPSPGALHHPLL</sequence>
<keyword evidence="3" id="KW-0378">Hydrolase</keyword>
<name>A0ABS5SCJ4_9BACT</name>
<evidence type="ECO:0000256" key="4">
    <source>
        <dbReference type="ARBA" id="ARBA00051722"/>
    </source>
</evidence>
<protein>
    <recommendedName>
        <fullName evidence="2">protein-tyrosine-phosphatase</fullName>
        <ecNumber evidence="2">3.1.3.48</ecNumber>
    </recommendedName>
</protein>
<dbReference type="InterPro" id="IPR016667">
    <property type="entry name" value="Caps_polysacc_synth_CpsB/CapC"/>
</dbReference>
<evidence type="ECO:0000256" key="2">
    <source>
        <dbReference type="ARBA" id="ARBA00013064"/>
    </source>
</evidence>
<dbReference type="EMBL" id="JAHCVK010000002">
    <property type="protein sequence ID" value="MBT0653092.1"/>
    <property type="molecule type" value="Genomic_DNA"/>
</dbReference>
<evidence type="ECO:0000256" key="1">
    <source>
        <dbReference type="ARBA" id="ARBA00005750"/>
    </source>
</evidence>
<comment type="caution">
    <text evidence="5">The sequence shown here is derived from an EMBL/GenBank/DDBJ whole genome shotgun (WGS) entry which is preliminary data.</text>
</comment>
<dbReference type="PANTHER" id="PTHR39181">
    <property type="entry name" value="TYROSINE-PROTEIN PHOSPHATASE YWQE"/>
    <property type="match status" value="1"/>
</dbReference>
<dbReference type="Pfam" id="PF19567">
    <property type="entry name" value="CpsB_CapC"/>
    <property type="match status" value="1"/>
</dbReference>
<keyword evidence="6" id="KW-1185">Reference proteome</keyword>
<reference evidence="5 6" key="1">
    <citation type="submission" date="2021-05" db="EMBL/GenBank/DDBJ databases">
        <title>The draft genome of Geobacter luticola JCM 17780.</title>
        <authorList>
            <person name="Xu Z."/>
            <person name="Masuda Y."/>
            <person name="Itoh H."/>
            <person name="Senoo K."/>
        </authorList>
    </citation>
    <scope>NUCLEOTIDE SEQUENCE [LARGE SCALE GENOMIC DNA]</scope>
    <source>
        <strain evidence="5 6">JCM 17780</strain>
    </source>
</reference>
<comment type="similarity">
    <text evidence="1">Belongs to the metallo-dependent hydrolases superfamily. CpsB/CapC family.</text>
</comment>
<evidence type="ECO:0000313" key="6">
    <source>
        <dbReference type="Proteomes" id="UP000756860"/>
    </source>
</evidence>
<proteinExistence type="inferred from homology"/>
<organism evidence="5 6">
    <name type="scientific">Geomobilimonas luticola</name>
    <dbReference type="NCBI Taxonomy" id="1114878"/>
    <lineage>
        <taxon>Bacteria</taxon>
        <taxon>Pseudomonadati</taxon>
        <taxon>Thermodesulfobacteriota</taxon>
        <taxon>Desulfuromonadia</taxon>
        <taxon>Geobacterales</taxon>
        <taxon>Geobacteraceae</taxon>
        <taxon>Geomobilimonas</taxon>
    </lineage>
</organism>
<dbReference type="SUPFAM" id="SSF89550">
    <property type="entry name" value="PHP domain-like"/>
    <property type="match status" value="1"/>
</dbReference>
<dbReference type="Gene3D" id="3.20.20.140">
    <property type="entry name" value="Metal-dependent hydrolases"/>
    <property type="match status" value="1"/>
</dbReference>